<sequence>MCKRYVLLPMAGNRNNSNGSLNNVGTNGNYWSSTVSSTNSRNLKFNRSNANMNTNNRANGNAVRCLKDYCMLKLQPF</sequence>
<dbReference type="AlphaFoldDB" id="A0A1H6Y9E9"/>
<dbReference type="Proteomes" id="UP000199403">
    <property type="component" value="Unassembled WGS sequence"/>
</dbReference>
<protein>
    <submittedName>
        <fullName evidence="1">Major paralogous domain-containing protein</fullName>
    </submittedName>
</protein>
<evidence type="ECO:0000313" key="2">
    <source>
        <dbReference type="Proteomes" id="UP000199403"/>
    </source>
</evidence>
<proteinExistence type="predicted"/>
<gene>
    <name evidence="1" type="ORF">SAMN05192553_103488</name>
</gene>
<organism evidence="1 2">
    <name type="scientific">Cyclobacterium xiamenense</name>
    <dbReference type="NCBI Taxonomy" id="1297121"/>
    <lineage>
        <taxon>Bacteria</taxon>
        <taxon>Pseudomonadati</taxon>
        <taxon>Bacteroidota</taxon>
        <taxon>Cytophagia</taxon>
        <taxon>Cytophagales</taxon>
        <taxon>Cyclobacteriaceae</taxon>
        <taxon>Cyclobacterium</taxon>
    </lineage>
</organism>
<evidence type="ECO:0000313" key="1">
    <source>
        <dbReference type="EMBL" id="SEJ36514.1"/>
    </source>
</evidence>
<dbReference type="STRING" id="1416801.SAMN05192553_103488"/>
<reference evidence="2" key="1">
    <citation type="submission" date="2016-10" db="EMBL/GenBank/DDBJ databases">
        <authorList>
            <person name="Varghese N."/>
            <person name="Submissions S."/>
        </authorList>
    </citation>
    <scope>NUCLEOTIDE SEQUENCE [LARGE SCALE GENOMIC DNA]</scope>
    <source>
        <strain evidence="2">IBRC-M 10761</strain>
    </source>
</reference>
<keyword evidence="2" id="KW-1185">Reference proteome</keyword>
<accession>A0A1H6Y9E9</accession>
<dbReference type="EMBL" id="FNZH01000003">
    <property type="protein sequence ID" value="SEJ36514.1"/>
    <property type="molecule type" value="Genomic_DNA"/>
</dbReference>
<name>A0A1H6Y9E9_9BACT</name>
<dbReference type="RefSeq" id="WP_143057612.1">
    <property type="nucleotide sequence ID" value="NZ_FNZH01000003.1"/>
</dbReference>